<accession>A0ABY2CRE9</accession>
<name>A0ABY2CRE9_METMH</name>
<gene>
    <name evidence="1" type="ORF">EDE11_102108</name>
</gene>
<protein>
    <submittedName>
        <fullName evidence="1">Uncharacterized protein</fullName>
    </submittedName>
</protein>
<keyword evidence="2" id="KW-1185">Reference proteome</keyword>
<comment type="caution">
    <text evidence="1">The sequence shown here is derived from an EMBL/GenBank/DDBJ whole genome shotgun (WGS) entry which is preliminary data.</text>
</comment>
<dbReference type="Proteomes" id="UP000295649">
    <property type="component" value="Unassembled WGS sequence"/>
</dbReference>
<evidence type="ECO:0000313" key="2">
    <source>
        <dbReference type="Proteomes" id="UP000295649"/>
    </source>
</evidence>
<organism evidence="1 2">
    <name type="scientific">Methylomonas methanica</name>
    <dbReference type="NCBI Taxonomy" id="421"/>
    <lineage>
        <taxon>Bacteria</taxon>
        <taxon>Pseudomonadati</taxon>
        <taxon>Pseudomonadota</taxon>
        <taxon>Gammaproteobacteria</taxon>
        <taxon>Methylococcales</taxon>
        <taxon>Methylococcaceae</taxon>
        <taxon>Methylomonas</taxon>
    </lineage>
</organism>
<proteinExistence type="predicted"/>
<dbReference type="EMBL" id="SMCN01000002">
    <property type="protein sequence ID" value="TCV87607.1"/>
    <property type="molecule type" value="Genomic_DNA"/>
</dbReference>
<sequence>MATGLNLVSLSRRLILKSGLGPTAEILSLRKPSLVFTLRARLSAVQIRSRRICACPKKSIQRKDTRMPLLSCAPKLFNGVDEGGFLVACNAPHPCGAPNGLLTRYIPVPRPSGAAHANRLSCRFVRSKAPVLGAEYGSTVPELKVG</sequence>
<reference evidence="1 2" key="1">
    <citation type="submission" date="2019-03" db="EMBL/GenBank/DDBJ databases">
        <title>Systems level insights into methane cycling in arid and semi-arid ecosystems.</title>
        <authorList>
            <person name="Kalyuzhnaya M."/>
        </authorList>
    </citation>
    <scope>NUCLEOTIDE SEQUENCE [LARGE SCALE GENOMIC DNA]</scope>
    <source>
        <strain evidence="1 2">S-1</strain>
    </source>
</reference>
<evidence type="ECO:0000313" key="1">
    <source>
        <dbReference type="EMBL" id="TCV87607.1"/>
    </source>
</evidence>